<comment type="caution">
    <text evidence="3">The sequence shown here is derived from an EMBL/GenBank/DDBJ whole genome shotgun (WGS) entry which is preliminary data.</text>
</comment>
<dbReference type="Proteomes" id="UP000264719">
    <property type="component" value="Unassembled WGS sequence"/>
</dbReference>
<dbReference type="SUPFAM" id="SSF53383">
    <property type="entry name" value="PLP-dependent transferases"/>
    <property type="match status" value="1"/>
</dbReference>
<reference evidence="3 4" key="1">
    <citation type="journal article" date="2018" name="Nat. Biotechnol.">
        <title>A standardized bacterial taxonomy based on genome phylogeny substantially revises the tree of life.</title>
        <authorList>
            <person name="Parks D.H."/>
            <person name="Chuvochina M."/>
            <person name="Waite D.W."/>
            <person name="Rinke C."/>
            <person name="Skarshewski A."/>
            <person name="Chaumeil P.A."/>
            <person name="Hugenholtz P."/>
        </authorList>
    </citation>
    <scope>NUCLEOTIDE SEQUENCE [LARGE SCALE GENOMIC DNA]</scope>
    <source>
        <strain evidence="3">UBA9169</strain>
    </source>
</reference>
<name>A0A348WEP7_9RHOB</name>
<evidence type="ECO:0000256" key="1">
    <source>
        <dbReference type="ARBA" id="ARBA00001933"/>
    </source>
</evidence>
<dbReference type="PANTHER" id="PTHR43713">
    <property type="entry name" value="GLUTAMATE-1-SEMIALDEHYDE 2,1-AMINOMUTASE"/>
    <property type="match status" value="1"/>
</dbReference>
<dbReference type="GO" id="GO:0030170">
    <property type="term" value="F:pyridoxal phosphate binding"/>
    <property type="evidence" value="ECO:0007669"/>
    <property type="project" value="InterPro"/>
</dbReference>
<sequence length="194" mass="20684">DEVVTGFRFAYGGAQDLYGVTPDLCTLGKVIGGGFPLAALAGRADIMAHFDKSAVGAERWLMQLGTLSGNPVAAVAGLKTLEILRRDGQYEQLRANGRRVMEMMARALDAEGIAHRIVGDETLFEPVFTATDPRDYRDVQSADAAASARFNAVLRAEGIFKSGGKTYPSLALAEEDFARTEAAITRAAQALTEG</sequence>
<proteinExistence type="predicted"/>
<evidence type="ECO:0000256" key="2">
    <source>
        <dbReference type="ARBA" id="ARBA00022898"/>
    </source>
</evidence>
<keyword evidence="3" id="KW-0032">Aminotransferase</keyword>
<protein>
    <submittedName>
        <fullName evidence="3">Aspartate aminotransferase family protein</fullName>
    </submittedName>
</protein>
<feature type="non-terminal residue" evidence="3">
    <location>
        <position position="1"/>
    </location>
</feature>
<keyword evidence="3" id="KW-0808">Transferase</keyword>
<dbReference type="AlphaFoldDB" id="A0A348WEP7"/>
<dbReference type="Gene3D" id="3.90.1150.10">
    <property type="entry name" value="Aspartate Aminotransferase, domain 1"/>
    <property type="match status" value="1"/>
</dbReference>
<dbReference type="Gene3D" id="3.40.640.10">
    <property type="entry name" value="Type I PLP-dependent aspartate aminotransferase-like (Major domain)"/>
    <property type="match status" value="1"/>
</dbReference>
<accession>A0A348WEP7</accession>
<evidence type="ECO:0000313" key="4">
    <source>
        <dbReference type="Proteomes" id="UP000264719"/>
    </source>
</evidence>
<dbReference type="InterPro" id="IPR015424">
    <property type="entry name" value="PyrdxlP-dep_Trfase"/>
</dbReference>
<keyword evidence="2" id="KW-0663">Pyridoxal phosphate</keyword>
<evidence type="ECO:0000313" key="3">
    <source>
        <dbReference type="EMBL" id="HAR53009.1"/>
    </source>
</evidence>
<dbReference type="GO" id="GO:0008483">
    <property type="term" value="F:transaminase activity"/>
    <property type="evidence" value="ECO:0007669"/>
    <property type="project" value="UniProtKB-KW"/>
</dbReference>
<dbReference type="PANTHER" id="PTHR43713:SF3">
    <property type="entry name" value="GLUTAMATE-1-SEMIALDEHYDE 2,1-AMINOMUTASE 1, CHLOROPLASTIC-RELATED"/>
    <property type="match status" value="1"/>
</dbReference>
<dbReference type="InterPro" id="IPR005814">
    <property type="entry name" value="Aminotrans_3"/>
</dbReference>
<dbReference type="InterPro" id="IPR015421">
    <property type="entry name" value="PyrdxlP-dep_Trfase_major"/>
</dbReference>
<dbReference type="InterPro" id="IPR015422">
    <property type="entry name" value="PyrdxlP-dep_Trfase_small"/>
</dbReference>
<gene>
    <name evidence="3" type="ORF">DCS45_14195</name>
</gene>
<organism evidence="3 4">
    <name type="scientific">Roseovarius nubinhibens</name>
    <dbReference type="NCBI Taxonomy" id="314263"/>
    <lineage>
        <taxon>Bacteria</taxon>
        <taxon>Pseudomonadati</taxon>
        <taxon>Pseudomonadota</taxon>
        <taxon>Alphaproteobacteria</taxon>
        <taxon>Rhodobacterales</taxon>
        <taxon>Roseobacteraceae</taxon>
        <taxon>Roseovarius</taxon>
    </lineage>
</organism>
<dbReference type="Pfam" id="PF00202">
    <property type="entry name" value="Aminotran_3"/>
    <property type="match status" value="1"/>
</dbReference>
<comment type="cofactor">
    <cofactor evidence="1">
        <name>pyridoxal 5'-phosphate</name>
        <dbReference type="ChEBI" id="CHEBI:597326"/>
    </cofactor>
</comment>
<dbReference type="EMBL" id="DMVW01000134">
    <property type="protein sequence ID" value="HAR53009.1"/>
    <property type="molecule type" value="Genomic_DNA"/>
</dbReference>